<comment type="caution">
    <text evidence="8">The sequence shown here is derived from an EMBL/GenBank/DDBJ whole genome shotgun (WGS) entry which is preliminary data.</text>
</comment>
<proteinExistence type="predicted"/>
<dbReference type="InterPro" id="IPR036638">
    <property type="entry name" value="HLH_DNA-bd_sf"/>
</dbReference>
<gene>
    <name evidence="8" type="ORF">INT48_005208</name>
</gene>
<dbReference type="GO" id="GO:0000978">
    <property type="term" value="F:RNA polymerase II cis-regulatory region sequence-specific DNA binding"/>
    <property type="evidence" value="ECO:0007669"/>
    <property type="project" value="TreeGrafter"/>
</dbReference>
<sequence>MSQQRCIPSSEYQNNFNISTYPSVTKLDLPDQSIVYPGSSFYVSPMTNNQPSPSNSYYYDQQQYQQGQFINQQNSPDSTFMSSSPPPHGSSNNTTKINNTCSPSSIMIQEPPMLVASSSSTTTASTMSSSSVEFLNEAFAKASSLPESFYPEFLQYSKEAYEQSTGGGPNRKKQRRYLQTLDNKDNMMEDAQQNNVQQQNNLQQQQQQQQQQNNLQQQQSKQTENAEDSDNDEEMNPNGLTSTELRRQIHIQSEQKRRAQIKDGFEELRNELPACLNKKMSKVALLHRTVQHIQHLKDTQMSILSELERLVHENEQLRKFQEGVLQKQALENMYTMTNM</sequence>
<dbReference type="GO" id="GO:0005634">
    <property type="term" value="C:nucleus"/>
    <property type="evidence" value="ECO:0007669"/>
    <property type="project" value="UniProtKB-SubCell"/>
</dbReference>
<evidence type="ECO:0000256" key="4">
    <source>
        <dbReference type="ARBA" id="ARBA00023163"/>
    </source>
</evidence>
<dbReference type="SUPFAM" id="SSF47459">
    <property type="entry name" value="HLH, helix-loop-helix DNA-binding domain"/>
    <property type="match status" value="1"/>
</dbReference>
<feature type="compositionally biased region" description="Acidic residues" evidence="6">
    <location>
        <begin position="225"/>
        <end position="235"/>
    </location>
</feature>
<keyword evidence="3" id="KW-0238">DNA-binding</keyword>
<feature type="region of interest" description="Disordered" evidence="6">
    <location>
        <begin position="72"/>
        <end position="101"/>
    </location>
</feature>
<reference evidence="8" key="1">
    <citation type="submission" date="2021-01" db="EMBL/GenBank/DDBJ databases">
        <title>Metabolic potential, ecology and presence of endohyphal bacteria is reflected in genomic diversity of Mucoromycotina.</title>
        <authorList>
            <person name="Muszewska A."/>
            <person name="Okrasinska A."/>
            <person name="Steczkiewicz K."/>
            <person name="Drgas O."/>
            <person name="Orlowska M."/>
            <person name="Perlinska-Lenart U."/>
            <person name="Aleksandrzak-Piekarczyk T."/>
            <person name="Szatraj K."/>
            <person name="Zielenkiewicz U."/>
            <person name="Pilsyk S."/>
            <person name="Malc E."/>
            <person name="Mieczkowski P."/>
            <person name="Kruszewska J.S."/>
            <person name="Biernat P."/>
            <person name="Pawlowska J."/>
        </authorList>
    </citation>
    <scope>NUCLEOTIDE SEQUENCE</scope>
    <source>
        <strain evidence="8">WA0000018081</strain>
    </source>
</reference>
<evidence type="ECO:0000256" key="1">
    <source>
        <dbReference type="ARBA" id="ARBA00004123"/>
    </source>
</evidence>
<dbReference type="InterPro" id="IPR052207">
    <property type="entry name" value="Max-like/E-box_TFs"/>
</dbReference>
<name>A0A8H7SRC7_9FUNG</name>
<dbReference type="Pfam" id="PF00010">
    <property type="entry name" value="HLH"/>
    <property type="match status" value="1"/>
</dbReference>
<feature type="domain" description="BHLH" evidence="7">
    <location>
        <begin position="245"/>
        <end position="296"/>
    </location>
</feature>
<keyword evidence="2" id="KW-0805">Transcription regulation</keyword>
<evidence type="ECO:0000313" key="8">
    <source>
        <dbReference type="EMBL" id="KAG2233867.1"/>
    </source>
</evidence>
<keyword evidence="5" id="KW-0539">Nucleus</keyword>
<keyword evidence="4" id="KW-0804">Transcription</keyword>
<evidence type="ECO:0000256" key="2">
    <source>
        <dbReference type="ARBA" id="ARBA00023015"/>
    </source>
</evidence>
<accession>A0A8H7SRC7</accession>
<evidence type="ECO:0000256" key="5">
    <source>
        <dbReference type="ARBA" id="ARBA00023242"/>
    </source>
</evidence>
<dbReference type="AlphaFoldDB" id="A0A8H7SRC7"/>
<comment type="subcellular location">
    <subcellularLocation>
        <location evidence="1">Nucleus</location>
    </subcellularLocation>
</comment>
<evidence type="ECO:0000313" key="9">
    <source>
        <dbReference type="Proteomes" id="UP000613177"/>
    </source>
</evidence>
<keyword evidence="9" id="KW-1185">Reference proteome</keyword>
<evidence type="ECO:0000256" key="3">
    <source>
        <dbReference type="ARBA" id="ARBA00023125"/>
    </source>
</evidence>
<dbReference type="PANTHER" id="PTHR15741">
    <property type="entry name" value="BASIC HELIX-LOOP-HELIX ZIP TRANSCRIPTION FACTOR"/>
    <property type="match status" value="1"/>
</dbReference>
<feature type="compositionally biased region" description="Low complexity" evidence="6">
    <location>
        <begin position="193"/>
        <end position="219"/>
    </location>
</feature>
<organism evidence="8 9">
    <name type="scientific">Thamnidium elegans</name>
    <dbReference type="NCBI Taxonomy" id="101142"/>
    <lineage>
        <taxon>Eukaryota</taxon>
        <taxon>Fungi</taxon>
        <taxon>Fungi incertae sedis</taxon>
        <taxon>Mucoromycota</taxon>
        <taxon>Mucoromycotina</taxon>
        <taxon>Mucoromycetes</taxon>
        <taxon>Mucorales</taxon>
        <taxon>Mucorineae</taxon>
        <taxon>Mucoraceae</taxon>
        <taxon>Thamnidium</taxon>
    </lineage>
</organism>
<dbReference type="GO" id="GO:0000981">
    <property type="term" value="F:DNA-binding transcription factor activity, RNA polymerase II-specific"/>
    <property type="evidence" value="ECO:0007669"/>
    <property type="project" value="TreeGrafter"/>
</dbReference>
<dbReference type="EMBL" id="JAEPRE010000067">
    <property type="protein sequence ID" value="KAG2233867.1"/>
    <property type="molecule type" value="Genomic_DNA"/>
</dbReference>
<evidence type="ECO:0000259" key="7">
    <source>
        <dbReference type="PROSITE" id="PS50888"/>
    </source>
</evidence>
<evidence type="ECO:0000256" key="6">
    <source>
        <dbReference type="SAM" id="MobiDB-lite"/>
    </source>
</evidence>
<dbReference type="InterPro" id="IPR011598">
    <property type="entry name" value="bHLH_dom"/>
</dbReference>
<dbReference type="PANTHER" id="PTHR15741:SF27">
    <property type="entry name" value="TRANSCRIPTION FACTOR AP-4"/>
    <property type="match status" value="1"/>
</dbReference>
<dbReference type="CDD" id="cd11405">
    <property type="entry name" value="bHLHzip_MLXIP_like"/>
    <property type="match status" value="1"/>
</dbReference>
<dbReference type="PROSITE" id="PS50888">
    <property type="entry name" value="BHLH"/>
    <property type="match status" value="1"/>
</dbReference>
<dbReference type="Proteomes" id="UP000613177">
    <property type="component" value="Unassembled WGS sequence"/>
</dbReference>
<protein>
    <recommendedName>
        <fullName evidence="7">BHLH domain-containing protein</fullName>
    </recommendedName>
</protein>
<dbReference type="Gene3D" id="4.10.280.10">
    <property type="entry name" value="Helix-loop-helix DNA-binding domain"/>
    <property type="match status" value="1"/>
</dbReference>
<dbReference type="GO" id="GO:0046983">
    <property type="term" value="F:protein dimerization activity"/>
    <property type="evidence" value="ECO:0007669"/>
    <property type="project" value="InterPro"/>
</dbReference>
<feature type="region of interest" description="Disordered" evidence="6">
    <location>
        <begin position="193"/>
        <end position="245"/>
    </location>
</feature>
<dbReference type="SMART" id="SM00353">
    <property type="entry name" value="HLH"/>
    <property type="match status" value="1"/>
</dbReference>
<feature type="compositionally biased region" description="Polar residues" evidence="6">
    <location>
        <begin position="92"/>
        <end position="101"/>
    </location>
</feature>